<dbReference type="STRING" id="280699.M1V3W0"/>
<reference evidence="5 6" key="1">
    <citation type="journal article" date="2004" name="Nature">
        <title>Genome sequence of the ultrasmall unicellular red alga Cyanidioschyzon merolae 10D.</title>
        <authorList>
            <person name="Matsuzaki M."/>
            <person name="Misumi O."/>
            <person name="Shin-i T."/>
            <person name="Maruyama S."/>
            <person name="Takahara M."/>
            <person name="Miyagishima S."/>
            <person name="Mori T."/>
            <person name="Nishida K."/>
            <person name="Yagisawa F."/>
            <person name="Nishida K."/>
            <person name="Yoshida Y."/>
            <person name="Nishimura Y."/>
            <person name="Nakao S."/>
            <person name="Kobayashi T."/>
            <person name="Momoyama Y."/>
            <person name="Higashiyama T."/>
            <person name="Minoda A."/>
            <person name="Sano M."/>
            <person name="Nomoto H."/>
            <person name="Oishi K."/>
            <person name="Hayashi H."/>
            <person name="Ohta F."/>
            <person name="Nishizaka S."/>
            <person name="Haga S."/>
            <person name="Miura S."/>
            <person name="Morishita T."/>
            <person name="Kabeya Y."/>
            <person name="Terasawa K."/>
            <person name="Suzuki Y."/>
            <person name="Ishii Y."/>
            <person name="Asakawa S."/>
            <person name="Takano H."/>
            <person name="Ohta N."/>
            <person name="Kuroiwa H."/>
            <person name="Tanaka K."/>
            <person name="Shimizu N."/>
            <person name="Sugano S."/>
            <person name="Sato N."/>
            <person name="Nozaki H."/>
            <person name="Ogasawara N."/>
            <person name="Kohara Y."/>
            <person name="Kuroiwa T."/>
        </authorList>
    </citation>
    <scope>NUCLEOTIDE SEQUENCE [LARGE SCALE GENOMIC DNA]</scope>
    <source>
        <strain evidence="5 6">10D</strain>
    </source>
</reference>
<evidence type="ECO:0000256" key="3">
    <source>
        <dbReference type="PROSITE-ProRule" id="PRU00182"/>
    </source>
</evidence>
<keyword evidence="2" id="KW-0413">Isomerase</keyword>
<dbReference type="PANTHER" id="PTHR21600">
    <property type="entry name" value="MITOCHONDRIAL RNA PSEUDOURIDINE SYNTHASE"/>
    <property type="match status" value="1"/>
</dbReference>
<dbReference type="PANTHER" id="PTHR21600:SF87">
    <property type="entry name" value="RNA PSEUDOURIDYLATE SYNTHASE DOMAIN-CONTAINING PROTEIN 1"/>
    <property type="match status" value="1"/>
</dbReference>
<dbReference type="InterPro" id="IPR036986">
    <property type="entry name" value="S4_RNA-bd_sf"/>
</dbReference>
<dbReference type="Pfam" id="PF01479">
    <property type="entry name" value="S4"/>
    <property type="match status" value="1"/>
</dbReference>
<dbReference type="GeneID" id="16992406"/>
<dbReference type="CDD" id="cd02869">
    <property type="entry name" value="PseudoU_synth_RluA_like"/>
    <property type="match status" value="1"/>
</dbReference>
<dbReference type="SUPFAM" id="SSF55120">
    <property type="entry name" value="Pseudouridine synthase"/>
    <property type="match status" value="1"/>
</dbReference>
<dbReference type="CDD" id="cd00165">
    <property type="entry name" value="S4"/>
    <property type="match status" value="1"/>
</dbReference>
<dbReference type="PROSITE" id="PS01129">
    <property type="entry name" value="PSI_RLU"/>
    <property type="match status" value="1"/>
</dbReference>
<evidence type="ECO:0000259" key="4">
    <source>
        <dbReference type="SMART" id="SM00363"/>
    </source>
</evidence>
<dbReference type="Pfam" id="PF00849">
    <property type="entry name" value="PseudoU_synth_2"/>
    <property type="match status" value="1"/>
</dbReference>
<sequence length="551" mass="61790">MKRLASHWSQAPRYPTLWIQAAQCSRSAAVWVRVGPVSRTANDPEVMKGHRVPLKAFRALVQRTARPGDAVLGHLPARSCMQARRWYPGPSKPHWATDTPLAAGTGFSWPMRERRSQKRRQRACRYSTVLRNCDERQAIPSSSAKAAENFFRGSAETSADTDPDEGGVPESSFTVDAFMAPKPTRIDRVLTDRFSEPSRTYFQYLITQRAIQVNGRVVHRKSELVTQDDVVHVRFLLPENSAAQDLVPEHLPIDVLYEDGDILVVNKAADMVIHPAPGNWRGTLANALAYRFGKGAAEASAATVEPSTKPDSIGATVDADNDTVHGDEMVSRDCALRPGIVHRLDKGTSGVLVVAKHNFAERRLQRAFAQRQVYKEYLAVLAGTPRCLQNGPSLVELPIGRSTHRWIEQRVQSVAQGGRAARSRFEALAMRPSIAPLTLTRVLIETGRTHQIRVHARYGLQAPVLGDDLYGFPAWNQRYRMRARRPLLHAWRLGFRHPCTGKWCVFEAPLPEDFRYFEKLLQVRWAEVPSTEELRARSEAGADNSAPRDRI</sequence>
<dbReference type="AlphaFoldDB" id="M1V3W0"/>
<gene>
    <name evidence="5" type="ORF">CYME_CMC024C</name>
</gene>
<dbReference type="HOGENOM" id="CLU_494661_0_0_1"/>
<dbReference type="EMBL" id="AP006485">
    <property type="protein sequence ID" value="BAM78970.1"/>
    <property type="molecule type" value="Genomic_DNA"/>
</dbReference>
<dbReference type="RefSeq" id="XP_005535256.1">
    <property type="nucleotide sequence ID" value="XM_005535199.1"/>
</dbReference>
<keyword evidence="3" id="KW-0694">RNA-binding</keyword>
<dbReference type="Gramene" id="CMC024CT">
    <property type="protein sequence ID" value="CMC024CT"/>
    <property type="gene ID" value="CMC024C"/>
</dbReference>
<protein>
    <submittedName>
        <fullName evidence="5">Ribosomal large subunit pseudouridine synthase D</fullName>
    </submittedName>
</protein>
<dbReference type="InterPro" id="IPR020103">
    <property type="entry name" value="PsdUridine_synth_cat_dom_sf"/>
</dbReference>
<dbReference type="GO" id="GO:0009982">
    <property type="term" value="F:pseudouridine synthase activity"/>
    <property type="evidence" value="ECO:0007669"/>
    <property type="project" value="InterPro"/>
</dbReference>
<dbReference type="Gene3D" id="3.10.290.10">
    <property type="entry name" value="RNA-binding S4 domain"/>
    <property type="match status" value="1"/>
</dbReference>
<dbReference type="SMART" id="SM00363">
    <property type="entry name" value="S4"/>
    <property type="match status" value="1"/>
</dbReference>
<dbReference type="InterPro" id="IPR002942">
    <property type="entry name" value="S4_RNA-bd"/>
</dbReference>
<dbReference type="SUPFAM" id="SSF55174">
    <property type="entry name" value="Alpha-L RNA-binding motif"/>
    <property type="match status" value="1"/>
</dbReference>
<feature type="domain" description="RNA-binding S4" evidence="4">
    <location>
        <begin position="184"/>
        <end position="242"/>
    </location>
</feature>
<organism evidence="5 6">
    <name type="scientific">Cyanidioschyzon merolae (strain NIES-3377 / 10D)</name>
    <name type="common">Unicellular red alga</name>
    <dbReference type="NCBI Taxonomy" id="280699"/>
    <lineage>
        <taxon>Eukaryota</taxon>
        <taxon>Rhodophyta</taxon>
        <taxon>Bangiophyceae</taxon>
        <taxon>Cyanidiales</taxon>
        <taxon>Cyanidiaceae</taxon>
        <taxon>Cyanidioschyzon</taxon>
    </lineage>
</organism>
<evidence type="ECO:0000256" key="2">
    <source>
        <dbReference type="ARBA" id="ARBA00023235"/>
    </source>
</evidence>
<dbReference type="OrthoDB" id="418349at2759"/>
<name>M1V3W0_CYAM1</name>
<reference evidence="5 6" key="2">
    <citation type="journal article" date="2007" name="BMC Biol.">
        <title>A 100%-complete sequence reveals unusually simple genomic features in the hot-spring red alga Cyanidioschyzon merolae.</title>
        <authorList>
            <person name="Nozaki H."/>
            <person name="Takano H."/>
            <person name="Misumi O."/>
            <person name="Terasawa K."/>
            <person name="Matsuzaki M."/>
            <person name="Maruyama S."/>
            <person name="Nishida K."/>
            <person name="Yagisawa F."/>
            <person name="Yoshida Y."/>
            <person name="Fujiwara T."/>
            <person name="Takio S."/>
            <person name="Tamura K."/>
            <person name="Chung S.J."/>
            <person name="Nakamura S."/>
            <person name="Kuroiwa H."/>
            <person name="Tanaka K."/>
            <person name="Sato N."/>
            <person name="Kuroiwa T."/>
        </authorList>
    </citation>
    <scope>NUCLEOTIDE SEQUENCE [LARGE SCALE GENOMIC DNA]</scope>
    <source>
        <strain evidence="5 6">10D</strain>
    </source>
</reference>
<evidence type="ECO:0000313" key="6">
    <source>
        <dbReference type="Proteomes" id="UP000007014"/>
    </source>
</evidence>
<dbReference type="KEGG" id="cme:CYME_CMC024C"/>
<dbReference type="Gene3D" id="3.30.2350.10">
    <property type="entry name" value="Pseudouridine synthase"/>
    <property type="match status" value="1"/>
</dbReference>
<dbReference type="InterPro" id="IPR006145">
    <property type="entry name" value="PsdUridine_synth_RsuA/RluA"/>
</dbReference>
<proteinExistence type="inferred from homology"/>
<accession>M1V3W0</accession>
<dbReference type="GO" id="GO:0003723">
    <property type="term" value="F:RNA binding"/>
    <property type="evidence" value="ECO:0007669"/>
    <property type="project" value="UniProtKB-KW"/>
</dbReference>
<dbReference type="PROSITE" id="PS50889">
    <property type="entry name" value="S4"/>
    <property type="match status" value="1"/>
</dbReference>
<evidence type="ECO:0000256" key="1">
    <source>
        <dbReference type="ARBA" id="ARBA00010876"/>
    </source>
</evidence>
<dbReference type="GO" id="GO:0000455">
    <property type="term" value="P:enzyme-directed rRNA pseudouridine synthesis"/>
    <property type="evidence" value="ECO:0007669"/>
    <property type="project" value="TreeGrafter"/>
</dbReference>
<evidence type="ECO:0000313" key="5">
    <source>
        <dbReference type="EMBL" id="BAM78970.1"/>
    </source>
</evidence>
<dbReference type="eggNOG" id="KOG1919">
    <property type="taxonomic scope" value="Eukaryota"/>
</dbReference>
<dbReference type="Proteomes" id="UP000007014">
    <property type="component" value="Chromosome 3"/>
</dbReference>
<dbReference type="InterPro" id="IPR050188">
    <property type="entry name" value="RluA_PseudoU_synthase"/>
</dbReference>
<comment type="similarity">
    <text evidence="1">Belongs to the pseudouridine synthase RluA family.</text>
</comment>
<dbReference type="InterPro" id="IPR006224">
    <property type="entry name" value="PsdUridine_synth_RluA-like_CS"/>
</dbReference>
<keyword evidence="6" id="KW-1185">Reference proteome</keyword>